<sequence>MTLAEIFDVASFALGTTGTFILFKGSLRLGLVLLTASLFLQLVARPTG</sequence>
<name>A0A1I4CRR9_9HYPH</name>
<proteinExistence type="predicted"/>
<dbReference type="EMBL" id="FOSN01000027">
    <property type="protein sequence ID" value="SFK83605.1"/>
    <property type="molecule type" value="Genomic_DNA"/>
</dbReference>
<evidence type="ECO:0000313" key="2">
    <source>
        <dbReference type="EMBL" id="SFK83605.1"/>
    </source>
</evidence>
<dbReference type="STRING" id="1612308.SAMN05444581_12728"/>
<evidence type="ECO:0000313" key="3">
    <source>
        <dbReference type="Proteomes" id="UP000198755"/>
    </source>
</evidence>
<dbReference type="RefSeq" id="WP_175492692.1">
    <property type="nucleotide sequence ID" value="NZ_FOSN01000027.1"/>
</dbReference>
<gene>
    <name evidence="2" type="ORF">SAMN05444581_12728</name>
</gene>
<feature type="transmembrane region" description="Helical" evidence="1">
    <location>
        <begin position="20"/>
        <end position="44"/>
    </location>
</feature>
<dbReference type="Proteomes" id="UP000198755">
    <property type="component" value="Unassembled WGS sequence"/>
</dbReference>
<reference evidence="2 3" key="1">
    <citation type="submission" date="2016-10" db="EMBL/GenBank/DDBJ databases">
        <authorList>
            <person name="de Groot N.N."/>
        </authorList>
    </citation>
    <scope>NUCLEOTIDE SEQUENCE [LARGE SCALE GENOMIC DNA]</scope>
    <source>
        <strain evidence="2 3">NE2</strain>
    </source>
</reference>
<keyword evidence="1" id="KW-1133">Transmembrane helix</keyword>
<keyword evidence="3" id="KW-1185">Reference proteome</keyword>
<protein>
    <submittedName>
        <fullName evidence="2">Uncharacterized protein</fullName>
    </submittedName>
</protein>
<keyword evidence="1" id="KW-0812">Transmembrane</keyword>
<evidence type="ECO:0000256" key="1">
    <source>
        <dbReference type="SAM" id="Phobius"/>
    </source>
</evidence>
<dbReference type="AlphaFoldDB" id="A0A1I4CRR9"/>
<accession>A0A1I4CRR9</accession>
<keyword evidence="1" id="KW-0472">Membrane</keyword>
<organism evidence="2 3">
    <name type="scientific">Methylocapsa palsarum</name>
    <dbReference type="NCBI Taxonomy" id="1612308"/>
    <lineage>
        <taxon>Bacteria</taxon>
        <taxon>Pseudomonadati</taxon>
        <taxon>Pseudomonadota</taxon>
        <taxon>Alphaproteobacteria</taxon>
        <taxon>Hyphomicrobiales</taxon>
        <taxon>Beijerinckiaceae</taxon>
        <taxon>Methylocapsa</taxon>
    </lineage>
</organism>